<evidence type="ECO:0000259" key="1">
    <source>
        <dbReference type="Pfam" id="PF12674"/>
    </source>
</evidence>
<dbReference type="Proteomes" id="UP000448908">
    <property type="component" value="Unassembled WGS sequence"/>
</dbReference>
<name>A0AA43W2E4_9BACT</name>
<gene>
    <name evidence="2" type="ORF">GMD92_02735</name>
</gene>
<dbReference type="InterPro" id="IPR025868">
    <property type="entry name" value="Zn_ribbon_dom_put"/>
</dbReference>
<dbReference type="EMBL" id="WNDA01000003">
    <property type="protein sequence ID" value="MTU68023.1"/>
    <property type="molecule type" value="Genomic_DNA"/>
</dbReference>
<protein>
    <submittedName>
        <fullName evidence="2">Transcriptional regulator</fullName>
    </submittedName>
</protein>
<evidence type="ECO:0000313" key="2">
    <source>
        <dbReference type="EMBL" id="MTU68023.1"/>
    </source>
</evidence>
<sequence>MEQKFCQSCGIPMAAEIYGTNADGSLNEDYCMYCYKDGAFVGPADCTMEQMIDFCAQFTDEMNKHTGLNLTPEQAKEQMRQFFPRLKRWKK</sequence>
<reference evidence="2 3" key="1">
    <citation type="journal article" date="2019" name="Nat. Med.">
        <title>A library of human gut bacterial isolates paired with longitudinal multiomics data enables mechanistic microbiome research.</title>
        <authorList>
            <person name="Poyet M."/>
            <person name="Groussin M."/>
            <person name="Gibbons S.M."/>
            <person name="Avila-Pacheco J."/>
            <person name="Jiang X."/>
            <person name="Kearney S.M."/>
            <person name="Perrotta A.R."/>
            <person name="Berdy B."/>
            <person name="Zhao S."/>
            <person name="Lieberman T.D."/>
            <person name="Swanson P.K."/>
            <person name="Smith M."/>
            <person name="Roesemann S."/>
            <person name="Alexander J.E."/>
            <person name="Rich S.A."/>
            <person name="Livny J."/>
            <person name="Vlamakis H."/>
            <person name="Clish C."/>
            <person name="Bullock K."/>
            <person name="Deik A."/>
            <person name="Scott J."/>
            <person name="Pierce K.A."/>
            <person name="Xavier R.J."/>
            <person name="Alm E.J."/>
        </authorList>
    </citation>
    <scope>NUCLEOTIDE SEQUENCE [LARGE SCALE GENOMIC DNA]</scope>
    <source>
        <strain evidence="2 3">BIOML-A16</strain>
    </source>
</reference>
<organism evidence="2 3">
    <name type="scientific">Parabacteroides merdae</name>
    <dbReference type="NCBI Taxonomy" id="46503"/>
    <lineage>
        <taxon>Bacteria</taxon>
        <taxon>Pseudomonadati</taxon>
        <taxon>Bacteroidota</taxon>
        <taxon>Bacteroidia</taxon>
        <taxon>Bacteroidales</taxon>
        <taxon>Tannerellaceae</taxon>
        <taxon>Parabacteroides</taxon>
    </lineage>
</organism>
<comment type="caution">
    <text evidence="2">The sequence shown here is derived from an EMBL/GenBank/DDBJ whole genome shotgun (WGS) entry which is preliminary data.</text>
</comment>
<dbReference type="Pfam" id="PF12674">
    <property type="entry name" value="Zn_ribbon_2"/>
    <property type="match status" value="1"/>
</dbReference>
<dbReference type="AlphaFoldDB" id="A0AA43W2E4"/>
<accession>A0AA43W2E4</accession>
<evidence type="ECO:0000313" key="3">
    <source>
        <dbReference type="Proteomes" id="UP000448908"/>
    </source>
</evidence>
<feature type="domain" description="Putative zinc ribbon" evidence="1">
    <location>
        <begin position="5"/>
        <end position="90"/>
    </location>
</feature>
<proteinExistence type="predicted"/>